<proteinExistence type="inferred from homology"/>
<dbReference type="SMART" id="SM00358">
    <property type="entry name" value="DSRM"/>
    <property type="match status" value="3"/>
</dbReference>
<dbReference type="AlphaFoldDB" id="A0A9D3STG3"/>
<evidence type="ECO:0000256" key="6">
    <source>
        <dbReference type="PROSITE-ProRule" id="PRU00266"/>
    </source>
</evidence>
<dbReference type="InterPro" id="IPR044452">
    <property type="entry name" value="EIF2AK2_DSRM_1"/>
</dbReference>
<comment type="caution">
    <text evidence="11">The sequence shown here is derived from an EMBL/GenBank/DDBJ whole genome shotgun (WGS) entry which is preliminary data.</text>
</comment>
<comment type="similarity">
    <text evidence="5">Belongs to the protein kinase superfamily. Ser/Thr protein kinase family. GCN2 subfamily.</text>
</comment>
<evidence type="ECO:0000256" key="7">
    <source>
        <dbReference type="PROSITE-ProRule" id="PRU10141"/>
    </source>
</evidence>
<keyword evidence="6" id="KW-0694">RNA-binding</keyword>
<evidence type="ECO:0000256" key="3">
    <source>
        <dbReference type="ARBA" id="ARBA00022777"/>
    </source>
</evidence>
<reference evidence="11 12" key="1">
    <citation type="submission" date="2021-06" db="EMBL/GenBank/DDBJ databases">
        <title>Chromosome-level genome assembly of the red-tail catfish (Hemibagrus wyckioides).</title>
        <authorList>
            <person name="Shao F."/>
        </authorList>
    </citation>
    <scope>NUCLEOTIDE SEQUENCE [LARGE SCALE GENOMIC DNA]</scope>
    <source>
        <strain evidence="11">EC202008001</strain>
        <tissue evidence="11">Blood</tissue>
    </source>
</reference>
<evidence type="ECO:0000259" key="9">
    <source>
        <dbReference type="PROSITE" id="PS50011"/>
    </source>
</evidence>
<dbReference type="Pfam" id="PF00035">
    <property type="entry name" value="dsrm"/>
    <property type="match status" value="3"/>
</dbReference>
<dbReference type="InterPro" id="IPR050339">
    <property type="entry name" value="CC_SR_Kinase"/>
</dbReference>
<protein>
    <submittedName>
        <fullName evidence="11">Uncharacterized protein</fullName>
    </submittedName>
</protein>
<evidence type="ECO:0000256" key="8">
    <source>
        <dbReference type="SAM" id="MobiDB-lite"/>
    </source>
</evidence>
<dbReference type="Gene3D" id="3.30.200.20">
    <property type="entry name" value="Phosphorylase Kinase, domain 1"/>
    <property type="match status" value="1"/>
</dbReference>
<feature type="domain" description="DRBM" evidence="10">
    <location>
        <begin position="134"/>
        <end position="163"/>
    </location>
</feature>
<dbReference type="FunFam" id="3.30.200.20:FF:000548">
    <property type="entry name" value="Z-DNA binding protein kinase"/>
    <property type="match status" value="1"/>
</dbReference>
<evidence type="ECO:0000259" key="10">
    <source>
        <dbReference type="PROSITE" id="PS50137"/>
    </source>
</evidence>
<dbReference type="OrthoDB" id="341578at2759"/>
<accession>A0A9D3STG3</accession>
<dbReference type="GO" id="GO:0005524">
    <property type="term" value="F:ATP binding"/>
    <property type="evidence" value="ECO:0007669"/>
    <property type="project" value="UniProtKB-UniRule"/>
</dbReference>
<dbReference type="PROSITE" id="PS00107">
    <property type="entry name" value="PROTEIN_KINASE_ATP"/>
    <property type="match status" value="1"/>
</dbReference>
<dbReference type="Gene3D" id="1.10.510.10">
    <property type="entry name" value="Transferase(Phosphotransferase) domain 1"/>
    <property type="match status" value="1"/>
</dbReference>
<dbReference type="InterPro" id="IPR000719">
    <property type="entry name" value="Prot_kinase_dom"/>
</dbReference>
<dbReference type="GO" id="GO:0005634">
    <property type="term" value="C:nucleus"/>
    <property type="evidence" value="ECO:0007669"/>
    <property type="project" value="TreeGrafter"/>
</dbReference>
<feature type="binding site" evidence="7">
    <location>
        <position position="381"/>
    </location>
    <ligand>
        <name>ATP</name>
        <dbReference type="ChEBI" id="CHEBI:30616"/>
    </ligand>
</feature>
<dbReference type="PROSITE" id="PS50137">
    <property type="entry name" value="DS_RBD"/>
    <property type="match status" value="3"/>
</dbReference>
<keyword evidence="3" id="KW-0418">Kinase</keyword>
<evidence type="ECO:0000256" key="1">
    <source>
        <dbReference type="ARBA" id="ARBA00022679"/>
    </source>
</evidence>
<feature type="region of interest" description="Disordered" evidence="8">
    <location>
        <begin position="315"/>
        <end position="345"/>
    </location>
</feature>
<keyword evidence="1" id="KW-0808">Transferase</keyword>
<sequence>MNYVGLLHELASRKGWSVDFQEATAGPDHIKKFTSKAVVNGMVYPEGSGQKKKEAKQDAAKHALEKLENDESVNTETSLPSSASLSLVTQANFICWLNEYSHKTKLAFIPTETTKMCPGSNIQLCLYACKYVCGDREFPEATGNSKKEAKEAAAKLVHEILTKQVDENANGEENPNIQNLSLHRQQLSTTTDMESTSSGMNYIGRLNEYCQRFKQVCDFKPVEKKGPAHVPEFVYRVVISKNEYPEGHGRTVKEAKQKAAQLAWSELSLGLSSQNSSLSSMSESQVSVTVSASMSPPSSFVPETPVKQKRQLAANFQNSPVNNKKSPTASSPSTKSPTASSPSTKSRFLEEFDTICRVGKGGFGSVFKARRKLEDTFFAVKIVKFNEKARREVNALSRLVHVNIVRYHTSWTEATKYRDETSDTSSDSLPDSGSKYLYIQMEFCDGETLRKWIDERNDHPEKYPNRRQEATDIIKQVLEAVKHIHANQCFHRDLKPLNIMFGHEGRVKVGDFGLVSREEKDEDGHLLERTQQTGTFSYMSPELRQHQKDYGRKVDIYAVGLIFFELLWRFGTMAERGEQWDNIRSKNFPEEFSKTFDFEHKNIKKMLSENPVERPEASNLLIKLDQLSATTASTKYNELQTLKKPSLIYIFDGYTLFIKVLQ</sequence>
<dbReference type="InterPro" id="IPR011009">
    <property type="entry name" value="Kinase-like_dom_sf"/>
</dbReference>
<dbReference type="InterPro" id="IPR017441">
    <property type="entry name" value="Protein_kinase_ATP_BS"/>
</dbReference>
<feature type="domain" description="DRBM" evidence="10">
    <location>
        <begin position="201"/>
        <end position="269"/>
    </location>
</feature>
<dbReference type="GO" id="GO:0003725">
    <property type="term" value="F:double-stranded RNA binding"/>
    <property type="evidence" value="ECO:0007669"/>
    <property type="project" value="InterPro"/>
</dbReference>
<keyword evidence="2 7" id="KW-0547">Nucleotide-binding</keyword>
<keyword evidence="12" id="KW-1185">Reference proteome</keyword>
<dbReference type="GO" id="GO:0005737">
    <property type="term" value="C:cytoplasm"/>
    <property type="evidence" value="ECO:0007669"/>
    <property type="project" value="TreeGrafter"/>
</dbReference>
<dbReference type="Pfam" id="PF00069">
    <property type="entry name" value="Pkinase"/>
    <property type="match status" value="1"/>
</dbReference>
<dbReference type="InterPro" id="IPR008271">
    <property type="entry name" value="Ser/Thr_kinase_AS"/>
</dbReference>
<dbReference type="GO" id="GO:0004694">
    <property type="term" value="F:eukaryotic translation initiation factor 2alpha kinase activity"/>
    <property type="evidence" value="ECO:0007669"/>
    <property type="project" value="TreeGrafter"/>
</dbReference>
<dbReference type="PROSITE" id="PS50011">
    <property type="entry name" value="PROTEIN_KINASE_DOM"/>
    <property type="match status" value="1"/>
</dbReference>
<evidence type="ECO:0000256" key="2">
    <source>
        <dbReference type="ARBA" id="ARBA00022741"/>
    </source>
</evidence>
<feature type="domain" description="DRBM" evidence="10">
    <location>
        <begin position="2"/>
        <end position="69"/>
    </location>
</feature>
<evidence type="ECO:0000313" key="12">
    <source>
        <dbReference type="Proteomes" id="UP000824219"/>
    </source>
</evidence>
<dbReference type="InterPro" id="IPR014720">
    <property type="entry name" value="dsRBD_dom"/>
</dbReference>
<feature type="compositionally biased region" description="Low complexity" evidence="8">
    <location>
        <begin position="324"/>
        <end position="345"/>
    </location>
</feature>
<dbReference type="PANTHER" id="PTHR11042:SF194">
    <property type="entry name" value="DOUBLE-STRANDED RNA ACTIVATED PROTEIN KINASE"/>
    <property type="match status" value="1"/>
</dbReference>
<gene>
    <name evidence="11" type="ORF">KOW79_002837</name>
</gene>
<dbReference type="CDD" id="cd19903">
    <property type="entry name" value="DSRM_EIF2AK2_rpt1"/>
    <property type="match status" value="1"/>
</dbReference>
<dbReference type="SUPFAM" id="SSF54768">
    <property type="entry name" value="dsRNA-binding domain-like"/>
    <property type="match status" value="3"/>
</dbReference>
<keyword evidence="4 7" id="KW-0067">ATP-binding</keyword>
<evidence type="ECO:0000313" key="11">
    <source>
        <dbReference type="EMBL" id="KAG7334430.1"/>
    </source>
</evidence>
<evidence type="ECO:0000256" key="4">
    <source>
        <dbReference type="ARBA" id="ARBA00022840"/>
    </source>
</evidence>
<dbReference type="SUPFAM" id="SSF56112">
    <property type="entry name" value="Protein kinase-like (PK-like)"/>
    <property type="match status" value="1"/>
</dbReference>
<dbReference type="SMART" id="SM00220">
    <property type="entry name" value="S_TKc"/>
    <property type="match status" value="1"/>
</dbReference>
<organism evidence="11 12">
    <name type="scientific">Hemibagrus wyckioides</name>
    <dbReference type="NCBI Taxonomy" id="337641"/>
    <lineage>
        <taxon>Eukaryota</taxon>
        <taxon>Metazoa</taxon>
        <taxon>Chordata</taxon>
        <taxon>Craniata</taxon>
        <taxon>Vertebrata</taxon>
        <taxon>Euteleostomi</taxon>
        <taxon>Actinopterygii</taxon>
        <taxon>Neopterygii</taxon>
        <taxon>Teleostei</taxon>
        <taxon>Ostariophysi</taxon>
        <taxon>Siluriformes</taxon>
        <taxon>Bagridae</taxon>
        <taxon>Hemibagrus</taxon>
    </lineage>
</organism>
<name>A0A9D3STG3_9TELE</name>
<dbReference type="Gene3D" id="3.30.160.20">
    <property type="match status" value="3"/>
</dbReference>
<dbReference type="Proteomes" id="UP000824219">
    <property type="component" value="Linkage Group LG03"/>
</dbReference>
<dbReference type="CDD" id="cd19875">
    <property type="entry name" value="DSRM_EIF2AK2-like"/>
    <property type="match status" value="1"/>
</dbReference>
<dbReference type="PANTHER" id="PTHR11042">
    <property type="entry name" value="EUKARYOTIC TRANSLATION INITIATION FACTOR 2-ALPHA KINASE EIF2-ALPHA KINASE -RELATED"/>
    <property type="match status" value="1"/>
</dbReference>
<feature type="domain" description="Protein kinase" evidence="9">
    <location>
        <begin position="352"/>
        <end position="627"/>
    </location>
</feature>
<dbReference type="PROSITE" id="PS00108">
    <property type="entry name" value="PROTEIN_KINASE_ST"/>
    <property type="match status" value="1"/>
</dbReference>
<evidence type="ECO:0000256" key="5">
    <source>
        <dbReference type="ARBA" id="ARBA00037982"/>
    </source>
</evidence>
<dbReference type="EMBL" id="JAHKSW010000003">
    <property type="protein sequence ID" value="KAG7334430.1"/>
    <property type="molecule type" value="Genomic_DNA"/>
</dbReference>